<evidence type="ECO:0000313" key="1">
    <source>
        <dbReference type="EMBL" id="MBB3041373.1"/>
    </source>
</evidence>
<dbReference type="Proteomes" id="UP000589626">
    <property type="component" value="Unassembled WGS sequence"/>
</dbReference>
<dbReference type="EMBL" id="JACHWR010000001">
    <property type="protein sequence ID" value="MBB3041373.1"/>
    <property type="molecule type" value="Genomic_DNA"/>
</dbReference>
<gene>
    <name evidence="1" type="ORF">FHU40_001174</name>
</gene>
<protein>
    <submittedName>
        <fullName evidence="1">Uncharacterized protein</fullName>
    </submittedName>
</protein>
<organism evidence="1 2">
    <name type="scientific">Nocardioides soli</name>
    <dbReference type="NCBI Taxonomy" id="1036020"/>
    <lineage>
        <taxon>Bacteria</taxon>
        <taxon>Bacillati</taxon>
        <taxon>Actinomycetota</taxon>
        <taxon>Actinomycetes</taxon>
        <taxon>Propionibacteriales</taxon>
        <taxon>Nocardioidaceae</taxon>
        <taxon>Nocardioides</taxon>
    </lineage>
</organism>
<comment type="caution">
    <text evidence="1">The sequence shown here is derived from an EMBL/GenBank/DDBJ whole genome shotgun (WGS) entry which is preliminary data.</text>
</comment>
<keyword evidence="2" id="KW-1185">Reference proteome</keyword>
<dbReference type="AlphaFoldDB" id="A0A7W4Z018"/>
<proteinExistence type="predicted"/>
<sequence length="345" mass="37665">MSVVVPMLTSSPDFTLRWSELLDRLSDGLDTDPAGVLLAVAKSGSDIAEFRATGQIDDSLPLGDAATLIESVRRAMQASANSALQPRSYYGHSLPDAARDHARNVRMGQTRRGSYIVPVISRLPILEPDDADDAVLFDEVAFQPFARTAMLRLAKGLKTLHDLTHGASQPTRSSITEAIGEGVSSELCDAVASTLEAHSIVDLDVTFAWAERLPESTAPAAVTMEDGSAPMIRQVSSVLKGEPIVGRQTFVGYVKRLDRGEEDEVGRITLRALDNDKARNITIDLNDDDYHVAGEANTDRRMVSVTGVLHREPGRALRFTEVSEFHLLEGFPSLFEEADRPQQER</sequence>
<evidence type="ECO:0000313" key="2">
    <source>
        <dbReference type="Proteomes" id="UP000589626"/>
    </source>
</evidence>
<name>A0A7W4Z018_9ACTN</name>
<accession>A0A7W4Z018</accession>
<reference evidence="1 2" key="1">
    <citation type="submission" date="2020-08" db="EMBL/GenBank/DDBJ databases">
        <title>Sequencing the genomes of 1000 actinobacteria strains.</title>
        <authorList>
            <person name="Klenk H.-P."/>
        </authorList>
    </citation>
    <scope>NUCLEOTIDE SEQUENCE [LARGE SCALE GENOMIC DNA]</scope>
    <source>
        <strain evidence="1 2">DSM 105498</strain>
    </source>
</reference>